<proteinExistence type="predicted"/>
<accession>A0A645CPP5</accession>
<reference evidence="1" key="1">
    <citation type="submission" date="2019-08" db="EMBL/GenBank/DDBJ databases">
        <authorList>
            <person name="Kucharzyk K."/>
            <person name="Murdoch R.W."/>
            <person name="Higgins S."/>
            <person name="Loffler F."/>
        </authorList>
    </citation>
    <scope>NUCLEOTIDE SEQUENCE</scope>
</reference>
<comment type="caution">
    <text evidence="1">The sequence shown here is derived from an EMBL/GenBank/DDBJ whole genome shotgun (WGS) entry which is preliminary data.</text>
</comment>
<evidence type="ECO:0000313" key="1">
    <source>
        <dbReference type="EMBL" id="MPM79046.1"/>
    </source>
</evidence>
<dbReference type="AlphaFoldDB" id="A0A645CPP5"/>
<gene>
    <name evidence="1" type="ORF">SDC9_126077</name>
</gene>
<organism evidence="1">
    <name type="scientific">bioreactor metagenome</name>
    <dbReference type="NCBI Taxonomy" id="1076179"/>
    <lineage>
        <taxon>unclassified sequences</taxon>
        <taxon>metagenomes</taxon>
        <taxon>ecological metagenomes</taxon>
    </lineage>
</organism>
<name>A0A645CPP5_9ZZZZ</name>
<dbReference type="EMBL" id="VSSQ01029079">
    <property type="protein sequence ID" value="MPM79046.1"/>
    <property type="molecule type" value="Genomic_DNA"/>
</dbReference>
<sequence length="171" mass="18110">MGNLKRLSEECGSHQDGLLYLLVSGTAADVPLDRFLYLFQGRIEVLVQQALCTDDHTGGAVAALNGSRFGKAVGVDILFALAQPFDGYDRLALKTGEGDGASLHLHPINEEGAGAASPFAASILGTGEVQILTEKSQQFLVVPVIGDGVSIYAECIHSCAPWIRWEQVLAA</sequence>
<protein>
    <submittedName>
        <fullName evidence="1">Uncharacterized protein</fullName>
    </submittedName>
</protein>